<dbReference type="Gene3D" id="2.40.70.10">
    <property type="entry name" value="Acid Proteases"/>
    <property type="match status" value="1"/>
</dbReference>
<protein>
    <submittedName>
        <fullName evidence="3">Uncharacterized protein LOC105172309</fullName>
    </submittedName>
</protein>
<dbReference type="InterPro" id="IPR000477">
    <property type="entry name" value="RT_dom"/>
</dbReference>
<dbReference type="Gene3D" id="3.30.70.270">
    <property type="match status" value="1"/>
</dbReference>
<dbReference type="AlphaFoldDB" id="A0A6I9UCW6"/>
<dbReference type="CDD" id="cd00303">
    <property type="entry name" value="retropepsin_like"/>
    <property type="match status" value="1"/>
</dbReference>
<dbReference type="PANTHER" id="PTHR24559:SF444">
    <property type="entry name" value="REVERSE TRANSCRIPTASE DOMAIN-CONTAINING PROTEIN"/>
    <property type="match status" value="1"/>
</dbReference>
<dbReference type="InParanoid" id="A0A6I9UCW6"/>
<reference evidence="3" key="1">
    <citation type="submission" date="2025-08" db="UniProtKB">
        <authorList>
            <consortium name="RefSeq"/>
        </authorList>
    </citation>
    <scope>IDENTIFICATION</scope>
</reference>
<evidence type="ECO:0000259" key="1">
    <source>
        <dbReference type="Pfam" id="PF00078"/>
    </source>
</evidence>
<evidence type="ECO:0000313" key="3">
    <source>
        <dbReference type="RefSeq" id="XP_011091995.1"/>
    </source>
</evidence>
<dbReference type="KEGG" id="sind:105172309"/>
<dbReference type="CDD" id="cd01647">
    <property type="entry name" value="RT_LTR"/>
    <property type="match status" value="1"/>
</dbReference>
<feature type="domain" description="Reverse transcriptase" evidence="1">
    <location>
        <begin position="353"/>
        <end position="442"/>
    </location>
</feature>
<accession>A0A6I9UCW6</accession>
<dbReference type="InterPro" id="IPR021109">
    <property type="entry name" value="Peptidase_aspartic_dom_sf"/>
</dbReference>
<dbReference type="InterPro" id="IPR053134">
    <property type="entry name" value="RNA-dir_DNA_polymerase"/>
</dbReference>
<name>A0A6I9UCW6_SESIN</name>
<proteinExistence type="predicted"/>
<dbReference type="InterPro" id="IPR043502">
    <property type="entry name" value="DNA/RNA_pol_sf"/>
</dbReference>
<dbReference type="RefSeq" id="XP_011091995.1">
    <property type="nucleotide sequence ID" value="XM_011093693.1"/>
</dbReference>
<dbReference type="GeneID" id="105172309"/>
<dbReference type="Pfam" id="PF00078">
    <property type="entry name" value="RVT_1"/>
    <property type="match status" value="1"/>
</dbReference>
<sequence length="443" mass="49980">MDKAPPSGNNAPTKGVIYTIVGGSSSGDSSRTRKRCARTMSLSRGREFILKVEEEEAISFDSSDRPKESGDMNDPMVIKLDIVNFIVHKVLIDSGSSTDIIFKSVVDKMGLENARLEPVKTPLVGFGGSEVASLGTIELPVSMGEAPRRKTLIVKFLVVDTPFAYNVILRSGLNLFRAVISTYFMKMKFPTENGTGEVTSDLREARKCYNLTLKGEPKQKKMRIKEDAEPRPYEAEHLKPSDEYKVVQLVPDEPDKTTRIGANMKEREMAMIEFLRSYVDMFAWSPLDFTGINPEVIVHRLNVDPMARPIQQRKRSFGSDKNEVIKQEVDKLLKVGYVSEIQYTNWLSNVVLVPKSSGKWRMCVDFTDLNKACPKDPYPLPRIDVMVDSTAGFEIFSMMDAYQGHYQIRMAEENRDQTSFITDKGIYCYNMMPFGLKNAGATY</sequence>
<dbReference type="Gene3D" id="3.10.10.10">
    <property type="entry name" value="HIV Type 1 Reverse Transcriptase, subunit A, domain 1"/>
    <property type="match status" value="1"/>
</dbReference>
<dbReference type="SUPFAM" id="SSF56672">
    <property type="entry name" value="DNA/RNA polymerases"/>
    <property type="match status" value="1"/>
</dbReference>
<dbReference type="Proteomes" id="UP000504604">
    <property type="component" value="Linkage group LG10"/>
</dbReference>
<dbReference type="PANTHER" id="PTHR24559">
    <property type="entry name" value="TRANSPOSON TY3-I GAG-POL POLYPROTEIN"/>
    <property type="match status" value="1"/>
</dbReference>
<dbReference type="InterPro" id="IPR043128">
    <property type="entry name" value="Rev_trsase/Diguanyl_cyclase"/>
</dbReference>
<evidence type="ECO:0000313" key="2">
    <source>
        <dbReference type="Proteomes" id="UP000504604"/>
    </source>
</evidence>
<dbReference type="OrthoDB" id="1928766at2759"/>
<keyword evidence="2" id="KW-1185">Reference proteome</keyword>
<organism evidence="2 3">
    <name type="scientific">Sesamum indicum</name>
    <name type="common">Oriental sesame</name>
    <name type="synonym">Sesamum orientale</name>
    <dbReference type="NCBI Taxonomy" id="4182"/>
    <lineage>
        <taxon>Eukaryota</taxon>
        <taxon>Viridiplantae</taxon>
        <taxon>Streptophyta</taxon>
        <taxon>Embryophyta</taxon>
        <taxon>Tracheophyta</taxon>
        <taxon>Spermatophyta</taxon>
        <taxon>Magnoliopsida</taxon>
        <taxon>eudicotyledons</taxon>
        <taxon>Gunneridae</taxon>
        <taxon>Pentapetalae</taxon>
        <taxon>asterids</taxon>
        <taxon>lamiids</taxon>
        <taxon>Lamiales</taxon>
        <taxon>Pedaliaceae</taxon>
        <taxon>Sesamum</taxon>
    </lineage>
</organism>
<gene>
    <name evidence="3" type="primary">LOC105172309</name>
</gene>